<dbReference type="Gene3D" id="3.10.310.30">
    <property type="match status" value="1"/>
</dbReference>
<keyword evidence="5 9" id="KW-0269">Exonuclease</keyword>
<evidence type="ECO:0000256" key="3">
    <source>
        <dbReference type="ARBA" id="ARBA00022722"/>
    </source>
</evidence>
<keyword evidence="4" id="KW-0378">Hydrolase</keyword>
<evidence type="ECO:0000256" key="1">
    <source>
        <dbReference type="ARBA" id="ARBA00005915"/>
    </source>
</evidence>
<dbReference type="Pfam" id="PF02272">
    <property type="entry name" value="DHHA1"/>
    <property type="match status" value="1"/>
</dbReference>
<keyword evidence="10" id="KW-1185">Reference proteome</keyword>
<sequence>MLKVFFVVSHLEKLDFKAVESLLKGRFINEDIKQLKDLPKPESLCNLLIIAKRIQVAMEAQKRIVVVGDYDVDGVVSCAILHTFFQKIQYPISVEIPNRFSDGYGLSQSVIARLDCDVIITVDNGINAIEAAQICKNRGIELLITDHHTPQEILPNALICNPKLSKDFPESEICGACVAWYLCAGLKQVLNVDIAMGEFLDLLSLAIVSDVMPLRGINRVLLKKGLETLKSSQRMAFVHLKEQFCKHNIDAQFISYYIAPLLNCAGRMDSAMLAYRFLIASKKAESKMLLEQLLAINAERKVLQNVIYAEAKEKFCKQKNYKKIPFILVFNESWHEGIVGIIAARLSEEFSKPSIVLTQKDGILKGSMRSSCIDCMEVLESAREHLCSFGGHFGAAGLNLKKESLEDFEKTLMRFNYTQDKVESNFKEALGYLPLSVVGEEFFAMVQSFAPFGNANAIPKFYTETKIINVRCFGAGHSQLSLSDGVVTCNAIVFNKDLREAQGREIACLYCLQWDNYKQSVVLHVEHYIFL</sequence>
<accession>A0ABS7JNF2</accession>
<proteinExistence type="inferred from homology"/>
<dbReference type="Proteomes" id="UP000700059">
    <property type="component" value="Unassembled WGS sequence"/>
</dbReference>
<dbReference type="InterPro" id="IPR041122">
    <property type="entry name" value="RecJ_OB"/>
</dbReference>
<feature type="domain" description="DHHA1" evidence="7">
    <location>
        <begin position="327"/>
        <end position="412"/>
    </location>
</feature>
<evidence type="ECO:0000256" key="5">
    <source>
        <dbReference type="ARBA" id="ARBA00022839"/>
    </source>
</evidence>
<feature type="domain" description="DDH" evidence="6">
    <location>
        <begin position="63"/>
        <end position="207"/>
    </location>
</feature>
<dbReference type="InterPro" id="IPR003156">
    <property type="entry name" value="DHHA1_dom"/>
</dbReference>
<protein>
    <recommendedName>
        <fullName evidence="2">Single-stranded-DNA-specific exonuclease RecJ</fullName>
    </recommendedName>
</protein>
<evidence type="ECO:0000256" key="2">
    <source>
        <dbReference type="ARBA" id="ARBA00019841"/>
    </source>
</evidence>
<dbReference type="SUPFAM" id="SSF64182">
    <property type="entry name" value="DHH phosphoesterases"/>
    <property type="match status" value="1"/>
</dbReference>
<evidence type="ECO:0000259" key="8">
    <source>
        <dbReference type="Pfam" id="PF17768"/>
    </source>
</evidence>
<feature type="domain" description="RecJ OB" evidence="8">
    <location>
        <begin position="433"/>
        <end position="521"/>
    </location>
</feature>
<dbReference type="Gene3D" id="3.90.1640.30">
    <property type="match status" value="1"/>
</dbReference>
<name>A0ABS7JNF2_9HELI</name>
<dbReference type="InterPro" id="IPR004610">
    <property type="entry name" value="RecJ"/>
</dbReference>
<reference evidence="9 10" key="1">
    <citation type="submission" date="2021-08" db="EMBL/GenBank/DDBJ databases">
        <title>Helicobacter spp. isolated from feces of Anatolian Ground Squirrel (Spermophilus xanthoprymnus) in Turkey.</title>
        <authorList>
            <person name="Aydin F."/>
            <person name="Abay S."/>
            <person name="Kayman T."/>
            <person name="Karakaya E."/>
            <person name="Saticioglu I.B."/>
        </authorList>
    </citation>
    <scope>NUCLEOTIDE SEQUENCE [LARGE SCALE GENOMIC DNA]</scope>
    <source>
        <strain evidence="9 10">Faydin-H70</strain>
    </source>
</reference>
<dbReference type="InterPro" id="IPR051673">
    <property type="entry name" value="SSDNA_exonuclease_RecJ"/>
</dbReference>
<dbReference type="NCBIfam" id="TIGR00644">
    <property type="entry name" value="recJ"/>
    <property type="match status" value="1"/>
</dbReference>
<dbReference type="InterPro" id="IPR038763">
    <property type="entry name" value="DHH_sf"/>
</dbReference>
<evidence type="ECO:0000259" key="7">
    <source>
        <dbReference type="Pfam" id="PF02272"/>
    </source>
</evidence>
<evidence type="ECO:0000313" key="10">
    <source>
        <dbReference type="Proteomes" id="UP000700059"/>
    </source>
</evidence>
<comment type="similarity">
    <text evidence="1">Belongs to the RecJ family.</text>
</comment>
<evidence type="ECO:0000259" key="6">
    <source>
        <dbReference type="Pfam" id="PF01368"/>
    </source>
</evidence>
<gene>
    <name evidence="9" type="primary">recJ</name>
    <name evidence="9" type="ORF">K4G57_05565</name>
</gene>
<dbReference type="Pfam" id="PF01368">
    <property type="entry name" value="DHH"/>
    <property type="match status" value="1"/>
</dbReference>
<dbReference type="PANTHER" id="PTHR30255">
    <property type="entry name" value="SINGLE-STRANDED-DNA-SPECIFIC EXONUCLEASE RECJ"/>
    <property type="match status" value="1"/>
</dbReference>
<dbReference type="Pfam" id="PF17768">
    <property type="entry name" value="RecJ_OB"/>
    <property type="match status" value="1"/>
</dbReference>
<dbReference type="InterPro" id="IPR001667">
    <property type="entry name" value="DDH_dom"/>
</dbReference>
<evidence type="ECO:0000313" key="9">
    <source>
        <dbReference type="EMBL" id="MBX7490930.1"/>
    </source>
</evidence>
<evidence type="ECO:0000256" key="4">
    <source>
        <dbReference type="ARBA" id="ARBA00022801"/>
    </source>
</evidence>
<organism evidence="9 10">
    <name type="scientific">Helicobacter turcicus</name>
    <dbReference type="NCBI Taxonomy" id="2867412"/>
    <lineage>
        <taxon>Bacteria</taxon>
        <taxon>Pseudomonadati</taxon>
        <taxon>Campylobacterota</taxon>
        <taxon>Epsilonproteobacteria</taxon>
        <taxon>Campylobacterales</taxon>
        <taxon>Helicobacteraceae</taxon>
        <taxon>Helicobacter</taxon>
    </lineage>
</organism>
<dbReference type="EMBL" id="JAIGYQ010000006">
    <property type="protein sequence ID" value="MBX7490930.1"/>
    <property type="molecule type" value="Genomic_DNA"/>
</dbReference>
<dbReference type="GO" id="GO:0004527">
    <property type="term" value="F:exonuclease activity"/>
    <property type="evidence" value="ECO:0007669"/>
    <property type="project" value="UniProtKB-KW"/>
</dbReference>
<keyword evidence="3" id="KW-0540">Nuclease</keyword>
<comment type="caution">
    <text evidence="9">The sequence shown here is derived from an EMBL/GenBank/DDBJ whole genome shotgun (WGS) entry which is preliminary data.</text>
</comment>
<dbReference type="PANTHER" id="PTHR30255:SF2">
    <property type="entry name" value="SINGLE-STRANDED-DNA-SPECIFIC EXONUCLEASE RECJ"/>
    <property type="match status" value="1"/>
</dbReference>